<sequence>MSIYDWNIAFYVPTFSIRIDFLYPRFDWLSIIDNLTFTKHR</sequence>
<dbReference type="Proteomes" id="UP001300348">
    <property type="component" value="Chromosome"/>
</dbReference>
<name>A0ABY9XH55_9GAMM</name>
<protein>
    <submittedName>
        <fullName evidence="1">Uncharacterized protein</fullName>
    </submittedName>
</protein>
<evidence type="ECO:0000313" key="2">
    <source>
        <dbReference type="Proteomes" id="UP001300348"/>
    </source>
</evidence>
<reference evidence="1 2" key="1">
    <citation type="journal article" date="2023" name="Access Microbiol">
        <title>The genome of a steinernematid-associated Pseudomonas piscis bacterium encodes the biosynthesis of insect toxins.</title>
        <authorList>
            <person name="Awori R.M."/>
            <person name="Hendre P."/>
            <person name="Amugune N.O."/>
        </authorList>
    </citation>
    <scope>NUCLEOTIDE SEQUENCE [LARGE SCALE GENOMIC DNA]</scope>
    <source>
        <strain evidence="1 2">97</strain>
    </source>
</reference>
<proteinExistence type="predicted"/>
<keyword evidence="2" id="KW-1185">Reference proteome</keyword>
<accession>A0ABY9XH55</accession>
<dbReference type="EMBL" id="CP133647">
    <property type="protein sequence ID" value="WNH01949.1"/>
    <property type="molecule type" value="Genomic_DNA"/>
</dbReference>
<organism evidence="1 2">
    <name type="scientific">Xenorhabdus griffiniae</name>
    <dbReference type="NCBI Taxonomy" id="351672"/>
    <lineage>
        <taxon>Bacteria</taxon>
        <taxon>Pseudomonadati</taxon>
        <taxon>Pseudomonadota</taxon>
        <taxon>Gammaproteobacteria</taxon>
        <taxon>Enterobacterales</taxon>
        <taxon>Morganellaceae</taxon>
        <taxon>Xenorhabdus</taxon>
    </lineage>
</organism>
<gene>
    <name evidence="1" type="ORF">QL112_019640</name>
</gene>
<dbReference type="GeneID" id="88857818"/>
<dbReference type="RefSeq" id="WP_282892747.1">
    <property type="nucleotide sequence ID" value="NZ_CP133479.1"/>
</dbReference>
<evidence type="ECO:0000313" key="1">
    <source>
        <dbReference type="EMBL" id="WNH01949.1"/>
    </source>
</evidence>